<reference evidence="1" key="1">
    <citation type="submission" date="2019-08" db="EMBL/GenBank/DDBJ databases">
        <authorList>
            <person name="Kucharzyk K."/>
            <person name="Murdoch R.W."/>
            <person name="Higgins S."/>
            <person name="Loffler F."/>
        </authorList>
    </citation>
    <scope>NUCLEOTIDE SEQUENCE</scope>
</reference>
<gene>
    <name evidence="1" type="ORF">SDC9_117982</name>
</gene>
<protein>
    <submittedName>
        <fullName evidence="1">Uncharacterized protein</fullName>
    </submittedName>
</protein>
<organism evidence="1">
    <name type="scientific">bioreactor metagenome</name>
    <dbReference type="NCBI Taxonomy" id="1076179"/>
    <lineage>
        <taxon>unclassified sequences</taxon>
        <taxon>metagenomes</taxon>
        <taxon>ecological metagenomes</taxon>
    </lineage>
</organism>
<dbReference type="AlphaFoldDB" id="A0A645C080"/>
<accession>A0A645C080</accession>
<proteinExistence type="predicted"/>
<dbReference type="EMBL" id="VSSQ01023852">
    <property type="protein sequence ID" value="MPM71019.1"/>
    <property type="molecule type" value="Genomic_DNA"/>
</dbReference>
<comment type="caution">
    <text evidence="1">The sequence shown here is derived from an EMBL/GenBank/DDBJ whole genome shotgun (WGS) entry which is preliminary data.</text>
</comment>
<evidence type="ECO:0000313" key="1">
    <source>
        <dbReference type="EMBL" id="MPM71019.1"/>
    </source>
</evidence>
<sequence length="502" mass="56111">MFIPQKNREAFFSNILEYKAANATLERRGVPATAEGLDAYNAMKTTRDQAEARINGLLEDVLAGAKVYQSGGNEINLNSLEAMVREAVHLSLDRMYKYFDLADNEKWGKVFERAKNGSTDALSLIGYQGEVPEHPVCKEILSFIGSGKKGTDIRSQFQDSPYGWPQDAIDGALLVLLASGIIRAEDIRARVVKATEIERKAIGITHFKVETIVLTTQQKIALRKLMAQLQVNANQSNLGESSGKFLMELEKLAEQAGGEAPKPERPNTRFIDDLRSSGGNDQLYAIYVQTVSIEQSIKAWKDLAEKINKAWPKWTLLKQLAYHAVSIDQDRVFIGQVEMIEQHRQLLAEPDLIEPLTKGLNQMLRDALNELQSAWDAAWNAGEALLEKDDNWNKLEGDQKHELRLRRQLLAKNKPVFEVEDSAAIIKTLDSIGLQGLKDRIAAMPGRYSDMLFEAAKLMEPKAQVVDIKKLTLRSSEEVDGWLAEAGAMLKKALEKGPVVIR</sequence>
<name>A0A645C080_9ZZZZ</name>